<proteinExistence type="predicted"/>
<dbReference type="EMBL" id="JBHFFA010000002">
    <property type="protein sequence ID" value="KAL2643038.1"/>
    <property type="molecule type" value="Genomic_DNA"/>
</dbReference>
<reference evidence="1 2" key="1">
    <citation type="submission" date="2024-09" db="EMBL/GenBank/DDBJ databases">
        <title>Chromosome-scale assembly of Riccia fluitans.</title>
        <authorList>
            <person name="Paukszto L."/>
            <person name="Sawicki J."/>
            <person name="Karawczyk K."/>
            <person name="Piernik-Szablinska J."/>
            <person name="Szczecinska M."/>
            <person name="Mazdziarz M."/>
        </authorList>
    </citation>
    <scope>NUCLEOTIDE SEQUENCE [LARGE SCALE GENOMIC DNA]</scope>
    <source>
        <strain evidence="1">Rf_01</strain>
        <tissue evidence="1">Aerial parts of the thallus</tissue>
    </source>
</reference>
<evidence type="ECO:0000313" key="2">
    <source>
        <dbReference type="Proteomes" id="UP001605036"/>
    </source>
</evidence>
<protein>
    <submittedName>
        <fullName evidence="1">Uncharacterized protein</fullName>
    </submittedName>
</protein>
<name>A0ABD1Z6F2_9MARC</name>
<sequence>MQMARKHSMPDSVDLLATAKSVGSLVRRASVEKRKLSEGFIKAPLGYGYAIPVSSSSGEEVLWKTVKPKETFKLLMPANTRLEFDRCADIQTIRNLVSKEESKSKLNGKKKMKEKKLALCTQISEVKIWEPEANSMERV</sequence>
<keyword evidence="2" id="KW-1185">Reference proteome</keyword>
<evidence type="ECO:0000313" key="1">
    <source>
        <dbReference type="EMBL" id="KAL2643038.1"/>
    </source>
</evidence>
<dbReference type="AlphaFoldDB" id="A0ABD1Z6F2"/>
<accession>A0ABD1Z6F2</accession>
<dbReference type="Proteomes" id="UP001605036">
    <property type="component" value="Unassembled WGS sequence"/>
</dbReference>
<comment type="caution">
    <text evidence="1">The sequence shown here is derived from an EMBL/GenBank/DDBJ whole genome shotgun (WGS) entry which is preliminary data.</text>
</comment>
<organism evidence="1 2">
    <name type="scientific">Riccia fluitans</name>
    <dbReference type="NCBI Taxonomy" id="41844"/>
    <lineage>
        <taxon>Eukaryota</taxon>
        <taxon>Viridiplantae</taxon>
        <taxon>Streptophyta</taxon>
        <taxon>Embryophyta</taxon>
        <taxon>Marchantiophyta</taxon>
        <taxon>Marchantiopsida</taxon>
        <taxon>Marchantiidae</taxon>
        <taxon>Marchantiales</taxon>
        <taxon>Ricciaceae</taxon>
        <taxon>Riccia</taxon>
    </lineage>
</organism>
<gene>
    <name evidence="1" type="ORF">R1flu_010625</name>
</gene>